<proteinExistence type="predicted"/>
<dbReference type="EMBL" id="BDGG01000002">
    <property type="protein sequence ID" value="GAU92988.1"/>
    <property type="molecule type" value="Genomic_DNA"/>
</dbReference>
<keyword evidence="2" id="KW-1185">Reference proteome</keyword>
<dbReference type="AlphaFoldDB" id="A0A1D1V3G0"/>
<accession>A0A1D1V3G0</accession>
<sequence>MSQPFKTKRRHINKALKDTLSAIQHVTSFPVRKDKLNQASTRCAKSLLGVRRTASDCGLYHITGILPLTLRTAQVNANFYIKVACLSSDELEACALK</sequence>
<evidence type="ECO:0000313" key="2">
    <source>
        <dbReference type="Proteomes" id="UP000186922"/>
    </source>
</evidence>
<evidence type="ECO:0000313" key="1">
    <source>
        <dbReference type="EMBL" id="GAU92988.1"/>
    </source>
</evidence>
<protein>
    <submittedName>
        <fullName evidence="1">Uncharacterized protein</fullName>
    </submittedName>
</protein>
<organism evidence="1 2">
    <name type="scientific">Ramazzottius varieornatus</name>
    <name type="common">Water bear</name>
    <name type="synonym">Tardigrade</name>
    <dbReference type="NCBI Taxonomy" id="947166"/>
    <lineage>
        <taxon>Eukaryota</taxon>
        <taxon>Metazoa</taxon>
        <taxon>Ecdysozoa</taxon>
        <taxon>Tardigrada</taxon>
        <taxon>Eutardigrada</taxon>
        <taxon>Parachela</taxon>
        <taxon>Hypsibioidea</taxon>
        <taxon>Ramazzottiidae</taxon>
        <taxon>Ramazzottius</taxon>
    </lineage>
</organism>
<gene>
    <name evidence="1" type="primary">RvY_04991-1</name>
    <name evidence="1" type="synonym">RvY_04991.1</name>
    <name evidence="1" type="ORF">RvY_04991</name>
</gene>
<name>A0A1D1V3G0_RAMVA</name>
<reference evidence="1 2" key="1">
    <citation type="journal article" date="2016" name="Nat. Commun.">
        <title>Extremotolerant tardigrade genome and improved radiotolerance of human cultured cells by tardigrade-unique protein.</title>
        <authorList>
            <person name="Hashimoto T."/>
            <person name="Horikawa D.D."/>
            <person name="Saito Y."/>
            <person name="Kuwahara H."/>
            <person name="Kozuka-Hata H."/>
            <person name="Shin-I T."/>
            <person name="Minakuchi Y."/>
            <person name="Ohishi K."/>
            <person name="Motoyama A."/>
            <person name="Aizu T."/>
            <person name="Enomoto A."/>
            <person name="Kondo K."/>
            <person name="Tanaka S."/>
            <person name="Hara Y."/>
            <person name="Koshikawa S."/>
            <person name="Sagara H."/>
            <person name="Miura T."/>
            <person name="Yokobori S."/>
            <person name="Miyagawa K."/>
            <person name="Suzuki Y."/>
            <person name="Kubo T."/>
            <person name="Oyama M."/>
            <person name="Kohara Y."/>
            <person name="Fujiyama A."/>
            <person name="Arakawa K."/>
            <person name="Katayama T."/>
            <person name="Toyoda A."/>
            <person name="Kunieda T."/>
        </authorList>
    </citation>
    <scope>NUCLEOTIDE SEQUENCE [LARGE SCALE GENOMIC DNA]</scope>
    <source>
        <strain evidence="1 2">YOKOZUNA-1</strain>
    </source>
</reference>
<dbReference type="Proteomes" id="UP000186922">
    <property type="component" value="Unassembled WGS sequence"/>
</dbReference>
<comment type="caution">
    <text evidence="1">The sequence shown here is derived from an EMBL/GenBank/DDBJ whole genome shotgun (WGS) entry which is preliminary data.</text>
</comment>